<proteinExistence type="predicted"/>
<organism evidence="1 2">
    <name type="scientific">Stentor coeruleus</name>
    <dbReference type="NCBI Taxonomy" id="5963"/>
    <lineage>
        <taxon>Eukaryota</taxon>
        <taxon>Sar</taxon>
        <taxon>Alveolata</taxon>
        <taxon>Ciliophora</taxon>
        <taxon>Postciliodesmatophora</taxon>
        <taxon>Heterotrichea</taxon>
        <taxon>Heterotrichida</taxon>
        <taxon>Stentoridae</taxon>
        <taxon>Stentor</taxon>
    </lineage>
</organism>
<sequence length="390" mass="43248">MEFYIVFHVFDFAIPLAIPLNGGRKIKKTQILDVSDAAFPSVIYIEGCNPPGACGSGVVIAKRQTPIVVNGQAYSSLALTAGNVIGKSIRVSLPSMAIVNNYSNASNGQFTNAIILNDFSDIKHMPLLDPVTNTRYALPNNIGLLALHDDIAAMIQPMPICNDLRYNDQFFIAGYPLKPSTILYCSPCLKDRPKSEYIKKINNAFCGFGRKIFSTGTSKKFKTENEYLLACDYSATSGMSGAPVYVQRHGEPHLVGINIGGCSLPYQYEIVKIIHKILIAKFDRAKAMISDLFTHIQASSLYNYSEIAQFDFIKTFDIENDSEFACGLLAKILNMLSIAFNNPLDLSHNLSLPVWSPVFDEIRRIIRNFDAMPLNTSFSTSEDFFLELSK</sequence>
<reference evidence="1 2" key="1">
    <citation type="submission" date="2016-11" db="EMBL/GenBank/DDBJ databases">
        <title>The macronuclear genome of Stentor coeruleus: a giant cell with tiny introns.</title>
        <authorList>
            <person name="Slabodnick M."/>
            <person name="Ruby J.G."/>
            <person name="Reiff S.B."/>
            <person name="Swart E.C."/>
            <person name="Gosai S."/>
            <person name="Prabakaran S."/>
            <person name="Witkowska E."/>
            <person name="Larue G.E."/>
            <person name="Fisher S."/>
            <person name="Freeman R.M."/>
            <person name="Gunawardena J."/>
            <person name="Chu W."/>
            <person name="Stover N.A."/>
            <person name="Gregory B.D."/>
            <person name="Nowacki M."/>
            <person name="Derisi J."/>
            <person name="Roy S.W."/>
            <person name="Marshall W.F."/>
            <person name="Sood P."/>
        </authorList>
    </citation>
    <scope>NUCLEOTIDE SEQUENCE [LARGE SCALE GENOMIC DNA]</scope>
    <source>
        <strain evidence="1">WM001</strain>
    </source>
</reference>
<evidence type="ECO:0008006" key="3">
    <source>
        <dbReference type="Google" id="ProtNLM"/>
    </source>
</evidence>
<dbReference type="Proteomes" id="UP000187209">
    <property type="component" value="Unassembled WGS sequence"/>
</dbReference>
<dbReference type="SUPFAM" id="SSF50494">
    <property type="entry name" value="Trypsin-like serine proteases"/>
    <property type="match status" value="1"/>
</dbReference>
<evidence type="ECO:0000313" key="2">
    <source>
        <dbReference type="Proteomes" id="UP000187209"/>
    </source>
</evidence>
<dbReference type="InterPro" id="IPR043504">
    <property type="entry name" value="Peptidase_S1_PA_chymotrypsin"/>
</dbReference>
<protein>
    <recommendedName>
        <fullName evidence="3">Peptidase S1 domain-containing protein</fullName>
    </recommendedName>
</protein>
<gene>
    <name evidence="1" type="ORF">SteCoe_37443</name>
</gene>
<dbReference type="Gene3D" id="2.40.10.10">
    <property type="entry name" value="Trypsin-like serine proteases"/>
    <property type="match status" value="1"/>
</dbReference>
<comment type="caution">
    <text evidence="1">The sequence shown here is derived from an EMBL/GenBank/DDBJ whole genome shotgun (WGS) entry which is preliminary data.</text>
</comment>
<dbReference type="AlphaFoldDB" id="A0A1R2AMZ7"/>
<dbReference type="InterPro" id="IPR009003">
    <property type="entry name" value="Peptidase_S1_PA"/>
</dbReference>
<accession>A0A1R2AMZ7</accession>
<evidence type="ECO:0000313" key="1">
    <source>
        <dbReference type="EMBL" id="OMJ65904.1"/>
    </source>
</evidence>
<dbReference type="EMBL" id="MPUH01001894">
    <property type="protein sequence ID" value="OMJ65904.1"/>
    <property type="molecule type" value="Genomic_DNA"/>
</dbReference>
<keyword evidence="2" id="KW-1185">Reference proteome</keyword>
<name>A0A1R2AMZ7_9CILI</name>